<sequence length="199" mass="22085">MSNRTSHGGTSRPLALMRQSQGGEAPFIAWSHKKEPVPAIRFVFALLLGYLVQESLVFAAGVSAAIATPAGYFEYFGRRNVELALGLWGVASFAMPIFLLALLQAWLAIRIFRLRRALAFAFFLGVLLCWLRYMLEVPTPDLNTTQLASPQQFWALLCDIYLSNPWSLPSTWAPWLGLLTGAYLGGKNSNAAPSYRNWA</sequence>
<evidence type="ECO:0000313" key="2">
    <source>
        <dbReference type="EMBL" id="MFG6449518.1"/>
    </source>
</evidence>
<feature type="transmembrane region" description="Helical" evidence="1">
    <location>
        <begin position="87"/>
        <end position="109"/>
    </location>
</feature>
<keyword evidence="1" id="KW-1133">Transmembrane helix</keyword>
<organism evidence="2 3">
    <name type="scientific">Roseateles rivi</name>
    <dbReference type="NCBI Taxonomy" id="3299028"/>
    <lineage>
        <taxon>Bacteria</taxon>
        <taxon>Pseudomonadati</taxon>
        <taxon>Pseudomonadota</taxon>
        <taxon>Betaproteobacteria</taxon>
        <taxon>Burkholderiales</taxon>
        <taxon>Sphaerotilaceae</taxon>
        <taxon>Roseateles</taxon>
    </lineage>
</organism>
<dbReference type="EMBL" id="JBIGHZ010000005">
    <property type="protein sequence ID" value="MFG6449518.1"/>
    <property type="molecule type" value="Genomic_DNA"/>
</dbReference>
<keyword evidence="1" id="KW-0812">Transmembrane</keyword>
<dbReference type="RefSeq" id="WP_394462777.1">
    <property type="nucleotide sequence ID" value="NZ_JBIGHZ010000005.1"/>
</dbReference>
<keyword evidence="3" id="KW-1185">Reference proteome</keyword>
<keyword evidence="1" id="KW-0472">Membrane</keyword>
<protein>
    <submittedName>
        <fullName evidence="2">Uncharacterized protein</fullName>
    </submittedName>
</protein>
<feature type="transmembrane region" description="Helical" evidence="1">
    <location>
        <begin position="42"/>
        <end position="67"/>
    </location>
</feature>
<proteinExistence type="predicted"/>
<evidence type="ECO:0000256" key="1">
    <source>
        <dbReference type="SAM" id="Phobius"/>
    </source>
</evidence>
<dbReference type="Proteomes" id="UP001606099">
    <property type="component" value="Unassembled WGS sequence"/>
</dbReference>
<gene>
    <name evidence="2" type="ORF">ACG0Z6_14920</name>
</gene>
<evidence type="ECO:0000313" key="3">
    <source>
        <dbReference type="Proteomes" id="UP001606099"/>
    </source>
</evidence>
<comment type="caution">
    <text evidence="2">The sequence shown here is derived from an EMBL/GenBank/DDBJ whole genome shotgun (WGS) entry which is preliminary data.</text>
</comment>
<reference evidence="2 3" key="1">
    <citation type="submission" date="2024-08" db="EMBL/GenBank/DDBJ databases">
        <authorList>
            <person name="Lu H."/>
        </authorList>
    </citation>
    <scope>NUCLEOTIDE SEQUENCE [LARGE SCALE GENOMIC DNA]</scope>
    <source>
        <strain evidence="2 3">BYS180W</strain>
    </source>
</reference>
<feature type="transmembrane region" description="Helical" evidence="1">
    <location>
        <begin position="116"/>
        <end position="135"/>
    </location>
</feature>
<name>A0ABW7FYU4_9BURK</name>
<accession>A0ABW7FYU4</accession>